<feature type="transmembrane region" description="Helical" evidence="6">
    <location>
        <begin position="283"/>
        <end position="303"/>
    </location>
</feature>
<dbReference type="GO" id="GO:0016020">
    <property type="term" value="C:membrane"/>
    <property type="evidence" value="ECO:0007669"/>
    <property type="project" value="UniProtKB-SubCell"/>
</dbReference>
<comment type="subcellular location">
    <subcellularLocation>
        <location evidence="1">Membrane</location>
        <topology evidence="1">Multi-pass membrane protein</topology>
    </subcellularLocation>
</comment>
<evidence type="ECO:0000313" key="8">
    <source>
        <dbReference type="EMBL" id="CAD2190327.1"/>
    </source>
</evidence>
<feature type="region of interest" description="Disordered" evidence="5">
    <location>
        <begin position="1"/>
        <end position="76"/>
    </location>
</feature>
<comment type="caution">
    <text evidence="8">The sequence shown here is derived from an EMBL/GenBank/DDBJ whole genome shotgun (WGS) entry which is preliminary data.</text>
</comment>
<dbReference type="SUPFAM" id="SSF103473">
    <property type="entry name" value="MFS general substrate transporter"/>
    <property type="match status" value="1"/>
</dbReference>
<dbReference type="Gene3D" id="1.20.1250.20">
    <property type="entry name" value="MFS general substrate transporter like domains"/>
    <property type="match status" value="1"/>
</dbReference>
<keyword evidence="2 6" id="KW-0812">Transmembrane</keyword>
<evidence type="ECO:0000256" key="4">
    <source>
        <dbReference type="ARBA" id="ARBA00023136"/>
    </source>
</evidence>
<dbReference type="PROSITE" id="PS50850">
    <property type="entry name" value="MFS"/>
    <property type="match status" value="1"/>
</dbReference>
<feature type="transmembrane region" description="Helical" evidence="6">
    <location>
        <begin position="247"/>
        <end position="271"/>
    </location>
</feature>
<dbReference type="Proteomes" id="UP000580250">
    <property type="component" value="Unassembled WGS sequence"/>
</dbReference>
<evidence type="ECO:0000256" key="2">
    <source>
        <dbReference type="ARBA" id="ARBA00022692"/>
    </source>
</evidence>
<dbReference type="PANTHER" id="PTHR24064">
    <property type="entry name" value="SOLUTE CARRIER FAMILY 22 MEMBER"/>
    <property type="match status" value="1"/>
</dbReference>
<feature type="domain" description="Major facilitator superfamily (MFS) profile" evidence="7">
    <location>
        <begin position="97"/>
        <end position="578"/>
    </location>
</feature>
<gene>
    <name evidence="8" type="ORF">MENT_LOCUS43110</name>
</gene>
<sequence>MATTSKSTEDSTESKTEPTQSATISNKDQSVPLLEKNSEKINAAPEGSPPKEKIVPESTAPEEIKNATEKTTKQPPKLDDFYQLGRYTYIVCIFAELLILSQVGNMLYMTYAGAAPSLVSCGNHQFEEKSAKERCNALNGLLGDSKRSKSLGCDNSTLIWKSQFNSVNVEFGHHCESQLVKSTISYQMVGVIIGSMVFGYLSDSYGRKKIMLIALICCILCMVATSFTNGFFLILKNFKKNFFLIDLISFTIVRFFVNFFNAGTMVILVVFTSEHYPNSHRFCLSNLITWSPNFVFFAIMAWAAGDWRILQRVSAIFALPCIALLLFLSESPRFLIQSRQIGEAKKAIIRMHKIDGRPYDEAVIDSVLEGLEKQSMESSNKNKKYNYLHLFYTLRFTRYTLAVAFSFLVVSLMNYSLLYNMDKLSGSLFMNGIFMGLFRYSMNLTIGFLDINVKRLGRKFAHFMADALAAFAISIYVVIYLLDLQHEYSFISRASILSVIGFCSILYTTNGLASNELFPTAIRNTSYSFGQVLSRIGVVLAPQLFVLGNIWELLPYLTLLVLAVADALFFQFNVFETKGKPMLSKFPSKEERIFYGRIPFRRRQEKRDVELLPREGKNDNV</sequence>
<evidence type="ECO:0000259" key="7">
    <source>
        <dbReference type="PROSITE" id="PS50850"/>
    </source>
</evidence>
<evidence type="ECO:0000313" key="9">
    <source>
        <dbReference type="Proteomes" id="UP000580250"/>
    </source>
</evidence>
<dbReference type="InterPro" id="IPR036259">
    <property type="entry name" value="MFS_trans_sf"/>
</dbReference>
<dbReference type="EMBL" id="CAJEWN010000801">
    <property type="protein sequence ID" value="CAD2190327.1"/>
    <property type="molecule type" value="Genomic_DNA"/>
</dbReference>
<protein>
    <recommendedName>
        <fullName evidence="7">Major facilitator superfamily (MFS) profile domain-containing protein</fullName>
    </recommendedName>
</protein>
<dbReference type="AlphaFoldDB" id="A0A6V7WTL2"/>
<accession>A0A6V7WTL2</accession>
<feature type="transmembrane region" description="Helical" evidence="6">
    <location>
        <begin position="399"/>
        <end position="417"/>
    </location>
</feature>
<dbReference type="GO" id="GO:0022857">
    <property type="term" value="F:transmembrane transporter activity"/>
    <property type="evidence" value="ECO:0007669"/>
    <property type="project" value="InterPro"/>
</dbReference>
<feature type="transmembrane region" description="Helical" evidence="6">
    <location>
        <begin position="488"/>
        <end position="507"/>
    </location>
</feature>
<evidence type="ECO:0000256" key="5">
    <source>
        <dbReference type="SAM" id="MobiDB-lite"/>
    </source>
</evidence>
<feature type="transmembrane region" description="Helical" evidence="6">
    <location>
        <begin position="553"/>
        <end position="575"/>
    </location>
</feature>
<feature type="transmembrane region" description="Helical" evidence="6">
    <location>
        <begin position="429"/>
        <end position="451"/>
    </location>
</feature>
<name>A0A6V7WTL2_MELEN</name>
<organism evidence="8 9">
    <name type="scientific">Meloidogyne enterolobii</name>
    <name type="common">Root-knot nematode worm</name>
    <name type="synonym">Meloidogyne mayaguensis</name>
    <dbReference type="NCBI Taxonomy" id="390850"/>
    <lineage>
        <taxon>Eukaryota</taxon>
        <taxon>Metazoa</taxon>
        <taxon>Ecdysozoa</taxon>
        <taxon>Nematoda</taxon>
        <taxon>Chromadorea</taxon>
        <taxon>Rhabditida</taxon>
        <taxon>Tylenchina</taxon>
        <taxon>Tylenchomorpha</taxon>
        <taxon>Tylenchoidea</taxon>
        <taxon>Meloidogynidae</taxon>
        <taxon>Meloidogyninae</taxon>
        <taxon>Meloidogyne</taxon>
    </lineage>
</organism>
<keyword evidence="3 6" id="KW-1133">Transmembrane helix</keyword>
<evidence type="ECO:0000256" key="6">
    <source>
        <dbReference type="SAM" id="Phobius"/>
    </source>
</evidence>
<dbReference type="Pfam" id="PF00083">
    <property type="entry name" value="Sugar_tr"/>
    <property type="match status" value="1"/>
</dbReference>
<feature type="transmembrane region" description="Helical" evidence="6">
    <location>
        <begin position="463"/>
        <end position="482"/>
    </location>
</feature>
<feature type="transmembrane region" description="Helical" evidence="6">
    <location>
        <begin position="213"/>
        <end position="235"/>
    </location>
</feature>
<feature type="compositionally biased region" description="Polar residues" evidence="5">
    <location>
        <begin position="20"/>
        <end position="29"/>
    </location>
</feature>
<feature type="transmembrane region" description="Helical" evidence="6">
    <location>
        <begin position="527"/>
        <end position="547"/>
    </location>
</feature>
<feature type="transmembrane region" description="Helical" evidence="6">
    <location>
        <begin position="87"/>
        <end position="108"/>
    </location>
</feature>
<evidence type="ECO:0000256" key="3">
    <source>
        <dbReference type="ARBA" id="ARBA00022989"/>
    </source>
</evidence>
<dbReference type="InterPro" id="IPR005828">
    <property type="entry name" value="MFS_sugar_transport-like"/>
</dbReference>
<feature type="transmembrane region" description="Helical" evidence="6">
    <location>
        <begin position="309"/>
        <end position="329"/>
    </location>
</feature>
<keyword evidence="4 6" id="KW-0472">Membrane</keyword>
<reference evidence="8 9" key="1">
    <citation type="submission" date="2020-08" db="EMBL/GenBank/DDBJ databases">
        <authorList>
            <person name="Koutsovoulos G."/>
            <person name="Danchin GJ E."/>
        </authorList>
    </citation>
    <scope>NUCLEOTIDE SEQUENCE [LARGE SCALE GENOMIC DNA]</scope>
</reference>
<proteinExistence type="predicted"/>
<evidence type="ECO:0000256" key="1">
    <source>
        <dbReference type="ARBA" id="ARBA00004141"/>
    </source>
</evidence>
<feature type="compositionally biased region" description="Basic and acidic residues" evidence="5">
    <location>
        <begin position="62"/>
        <end position="76"/>
    </location>
</feature>
<feature type="transmembrane region" description="Helical" evidence="6">
    <location>
        <begin position="184"/>
        <end position="201"/>
    </location>
</feature>
<feature type="compositionally biased region" description="Basic and acidic residues" evidence="5">
    <location>
        <begin position="7"/>
        <end position="16"/>
    </location>
</feature>
<dbReference type="OrthoDB" id="3936150at2759"/>
<dbReference type="InterPro" id="IPR020846">
    <property type="entry name" value="MFS_dom"/>
</dbReference>